<dbReference type="InterPro" id="IPR000719">
    <property type="entry name" value="Prot_kinase_dom"/>
</dbReference>
<comment type="catalytic activity">
    <reaction evidence="8">
        <text>L-seryl-[protein] + ATP = O-phospho-L-seryl-[protein] + ADP + H(+)</text>
        <dbReference type="Rhea" id="RHEA:17989"/>
        <dbReference type="Rhea" id="RHEA-COMP:9863"/>
        <dbReference type="Rhea" id="RHEA-COMP:11604"/>
        <dbReference type="ChEBI" id="CHEBI:15378"/>
        <dbReference type="ChEBI" id="CHEBI:29999"/>
        <dbReference type="ChEBI" id="CHEBI:30616"/>
        <dbReference type="ChEBI" id="CHEBI:83421"/>
        <dbReference type="ChEBI" id="CHEBI:456216"/>
        <dbReference type="EC" id="2.7.11.1"/>
    </reaction>
</comment>
<evidence type="ECO:0000256" key="5">
    <source>
        <dbReference type="ARBA" id="ARBA00022777"/>
    </source>
</evidence>
<feature type="non-terminal residue" evidence="10">
    <location>
        <position position="82"/>
    </location>
</feature>
<organism evidence="10 11">
    <name type="scientific">Catenaria anguillulae PL171</name>
    <dbReference type="NCBI Taxonomy" id="765915"/>
    <lineage>
        <taxon>Eukaryota</taxon>
        <taxon>Fungi</taxon>
        <taxon>Fungi incertae sedis</taxon>
        <taxon>Blastocladiomycota</taxon>
        <taxon>Blastocladiomycetes</taxon>
        <taxon>Blastocladiales</taxon>
        <taxon>Catenariaceae</taxon>
        <taxon>Catenaria</taxon>
    </lineage>
</organism>
<feature type="domain" description="Protein kinase" evidence="9">
    <location>
        <begin position="1"/>
        <end position="82"/>
    </location>
</feature>
<dbReference type="Gene3D" id="1.10.510.10">
    <property type="entry name" value="Transferase(Phosphotransferase) domain 1"/>
    <property type="match status" value="1"/>
</dbReference>
<keyword evidence="4" id="KW-0547">Nucleotide-binding</keyword>
<keyword evidence="11" id="KW-1185">Reference proteome</keyword>
<sequence>VVLGDLGEARVLSNSSSVASSMVGSPAYWSPELCVGAKYHRAADVWALGIVLYESATLTRPFQGHSLVTLMQSIVHDRLTFP</sequence>
<keyword evidence="6" id="KW-0067">ATP-binding</keyword>
<dbReference type="GO" id="GO:0004674">
    <property type="term" value="F:protein serine/threonine kinase activity"/>
    <property type="evidence" value="ECO:0007669"/>
    <property type="project" value="UniProtKB-KW"/>
</dbReference>
<keyword evidence="5 10" id="KW-0418">Kinase</keyword>
<comment type="catalytic activity">
    <reaction evidence="7">
        <text>L-threonyl-[protein] + ATP = O-phospho-L-threonyl-[protein] + ADP + H(+)</text>
        <dbReference type="Rhea" id="RHEA:46608"/>
        <dbReference type="Rhea" id="RHEA-COMP:11060"/>
        <dbReference type="Rhea" id="RHEA-COMP:11605"/>
        <dbReference type="ChEBI" id="CHEBI:15378"/>
        <dbReference type="ChEBI" id="CHEBI:30013"/>
        <dbReference type="ChEBI" id="CHEBI:30616"/>
        <dbReference type="ChEBI" id="CHEBI:61977"/>
        <dbReference type="ChEBI" id="CHEBI:456216"/>
        <dbReference type="EC" id="2.7.11.1"/>
    </reaction>
</comment>
<keyword evidence="2" id="KW-0723">Serine/threonine-protein kinase</keyword>
<comment type="caution">
    <text evidence="10">The sequence shown here is derived from an EMBL/GenBank/DDBJ whole genome shotgun (WGS) entry which is preliminary data.</text>
</comment>
<gene>
    <name evidence="10" type="ORF">BCR44DRAFT_1376709</name>
</gene>
<evidence type="ECO:0000259" key="9">
    <source>
        <dbReference type="PROSITE" id="PS50011"/>
    </source>
</evidence>
<dbReference type="OrthoDB" id="10261027at2759"/>
<dbReference type="STRING" id="765915.A0A1Y2H3V1"/>
<evidence type="ECO:0000256" key="2">
    <source>
        <dbReference type="ARBA" id="ARBA00022527"/>
    </source>
</evidence>
<dbReference type="Proteomes" id="UP000193411">
    <property type="component" value="Unassembled WGS sequence"/>
</dbReference>
<evidence type="ECO:0000313" key="11">
    <source>
        <dbReference type="Proteomes" id="UP000193411"/>
    </source>
</evidence>
<dbReference type="EC" id="2.7.11.1" evidence="1"/>
<proteinExistence type="predicted"/>
<protein>
    <recommendedName>
        <fullName evidence="1">non-specific serine/threonine protein kinase</fullName>
        <ecNumber evidence="1">2.7.11.1</ecNumber>
    </recommendedName>
</protein>
<dbReference type="PANTHER" id="PTHR44899:SF3">
    <property type="entry name" value="SERINE_THREONINE-PROTEIN KINASE NEK1"/>
    <property type="match status" value="1"/>
</dbReference>
<evidence type="ECO:0000256" key="1">
    <source>
        <dbReference type="ARBA" id="ARBA00012513"/>
    </source>
</evidence>
<dbReference type="InterPro" id="IPR011009">
    <property type="entry name" value="Kinase-like_dom_sf"/>
</dbReference>
<keyword evidence="3" id="KW-0808">Transferase</keyword>
<evidence type="ECO:0000256" key="6">
    <source>
        <dbReference type="ARBA" id="ARBA00022840"/>
    </source>
</evidence>
<feature type="non-terminal residue" evidence="10">
    <location>
        <position position="1"/>
    </location>
</feature>
<dbReference type="Pfam" id="PF00069">
    <property type="entry name" value="Pkinase"/>
    <property type="match status" value="1"/>
</dbReference>
<dbReference type="GO" id="GO:0005524">
    <property type="term" value="F:ATP binding"/>
    <property type="evidence" value="ECO:0007669"/>
    <property type="project" value="UniProtKB-KW"/>
</dbReference>
<evidence type="ECO:0000256" key="8">
    <source>
        <dbReference type="ARBA" id="ARBA00048679"/>
    </source>
</evidence>
<reference evidence="10 11" key="1">
    <citation type="submission" date="2016-07" db="EMBL/GenBank/DDBJ databases">
        <title>Pervasive Adenine N6-methylation of Active Genes in Fungi.</title>
        <authorList>
            <consortium name="DOE Joint Genome Institute"/>
            <person name="Mondo S.J."/>
            <person name="Dannebaum R.O."/>
            <person name="Kuo R.C."/>
            <person name="Labutti K."/>
            <person name="Haridas S."/>
            <person name="Kuo A."/>
            <person name="Salamov A."/>
            <person name="Ahrendt S.R."/>
            <person name="Lipzen A."/>
            <person name="Sullivan W."/>
            <person name="Andreopoulos W.B."/>
            <person name="Clum A."/>
            <person name="Lindquist E."/>
            <person name="Daum C."/>
            <person name="Ramamoorthy G.K."/>
            <person name="Gryganskyi A."/>
            <person name="Culley D."/>
            <person name="Magnuson J.K."/>
            <person name="James T.Y."/>
            <person name="O'Malley M.A."/>
            <person name="Stajich J.E."/>
            <person name="Spatafora J.W."/>
            <person name="Visel A."/>
            <person name="Grigoriev I.V."/>
        </authorList>
    </citation>
    <scope>NUCLEOTIDE SEQUENCE [LARGE SCALE GENOMIC DNA]</scope>
    <source>
        <strain evidence="10 11">PL171</strain>
    </source>
</reference>
<evidence type="ECO:0000256" key="4">
    <source>
        <dbReference type="ARBA" id="ARBA00022741"/>
    </source>
</evidence>
<accession>A0A1Y2H3V1</accession>
<evidence type="ECO:0000256" key="7">
    <source>
        <dbReference type="ARBA" id="ARBA00047899"/>
    </source>
</evidence>
<evidence type="ECO:0000313" key="10">
    <source>
        <dbReference type="EMBL" id="ORZ29250.1"/>
    </source>
</evidence>
<dbReference type="EMBL" id="MCFL01000260">
    <property type="protein sequence ID" value="ORZ29250.1"/>
    <property type="molecule type" value="Genomic_DNA"/>
</dbReference>
<dbReference type="AlphaFoldDB" id="A0A1Y2H3V1"/>
<dbReference type="SUPFAM" id="SSF56112">
    <property type="entry name" value="Protein kinase-like (PK-like)"/>
    <property type="match status" value="1"/>
</dbReference>
<name>A0A1Y2H3V1_9FUNG</name>
<dbReference type="PROSITE" id="PS50011">
    <property type="entry name" value="PROTEIN_KINASE_DOM"/>
    <property type="match status" value="1"/>
</dbReference>
<evidence type="ECO:0000256" key="3">
    <source>
        <dbReference type="ARBA" id="ARBA00022679"/>
    </source>
</evidence>
<dbReference type="PANTHER" id="PTHR44899">
    <property type="entry name" value="CAMK FAMILY PROTEIN KINASE"/>
    <property type="match status" value="1"/>
</dbReference>
<dbReference type="InterPro" id="IPR051131">
    <property type="entry name" value="NEK_Ser/Thr_kinase_NIMA"/>
</dbReference>